<organism evidence="1 2">
    <name type="scientific">Afipia felis</name>
    <name type="common">Cat scratch disease bacillus</name>
    <dbReference type="NCBI Taxonomy" id="1035"/>
    <lineage>
        <taxon>Bacteria</taxon>
        <taxon>Pseudomonadati</taxon>
        <taxon>Pseudomonadota</taxon>
        <taxon>Alphaproteobacteria</taxon>
        <taxon>Hyphomicrobiales</taxon>
        <taxon>Nitrobacteraceae</taxon>
        <taxon>Afipia</taxon>
    </lineage>
</organism>
<dbReference type="AlphaFoldDB" id="A0A090MQ93"/>
<protein>
    <submittedName>
        <fullName evidence="1">Uncharacterized protein</fullName>
    </submittedName>
</protein>
<keyword evidence="2" id="KW-1185">Reference proteome</keyword>
<dbReference type="EMBL" id="CCAZ020000001">
    <property type="protein sequence ID" value="CEG08377.1"/>
    <property type="molecule type" value="Genomic_DNA"/>
</dbReference>
<evidence type="ECO:0000313" key="2">
    <source>
        <dbReference type="Proteomes" id="UP000035762"/>
    </source>
</evidence>
<gene>
    <name evidence="1" type="ORF">BN961_01792</name>
</gene>
<comment type="caution">
    <text evidence="1">The sequence shown here is derived from an EMBL/GenBank/DDBJ whole genome shotgun (WGS) entry which is preliminary data.</text>
</comment>
<reference evidence="1 2" key="1">
    <citation type="journal article" date="2014" name="Genome Announc.">
        <title>Genome Sequence of Afipia felis Strain 76713, Isolated in Hospital Water Using an Amoeba Co-Culture Procedure.</title>
        <authorList>
            <person name="Benamar S."/>
            <person name="La Scola B."/>
            <person name="Croce O."/>
        </authorList>
    </citation>
    <scope>NUCLEOTIDE SEQUENCE [LARGE SCALE GENOMIC DNA]</scope>
    <source>
        <strain evidence="1 2">76713</strain>
    </source>
</reference>
<proteinExistence type="predicted"/>
<evidence type="ECO:0000313" key="1">
    <source>
        <dbReference type="EMBL" id="CEG08377.1"/>
    </source>
</evidence>
<dbReference type="Proteomes" id="UP000035762">
    <property type="component" value="Unassembled WGS sequence"/>
</dbReference>
<sequence length="57" mass="6641">MLAYCGPQLFCASARITERRCGSSALFADPVRSLSRLEVIWSRFWRICWIWLLIGPH</sequence>
<accession>A0A090MQ93</accession>
<name>A0A090MQ93_AFIFE</name>